<keyword evidence="2" id="KW-1185">Reference proteome</keyword>
<protein>
    <submittedName>
        <fullName evidence="1">Uncharacterized protein</fullName>
    </submittedName>
</protein>
<accession>A0A369WSQ6</accession>
<dbReference type="RefSeq" id="WP_114694725.1">
    <property type="nucleotide sequence ID" value="NZ_QQOH01000001.1"/>
</dbReference>
<comment type="caution">
    <text evidence="1">The sequence shown here is derived from an EMBL/GenBank/DDBJ whole genome shotgun (WGS) entry which is preliminary data.</text>
</comment>
<dbReference type="AlphaFoldDB" id="A0A369WSQ6"/>
<name>A0A369WSQ6_9GAMM</name>
<evidence type="ECO:0000313" key="2">
    <source>
        <dbReference type="Proteomes" id="UP000253769"/>
    </source>
</evidence>
<reference evidence="1 2" key="1">
    <citation type="submission" date="2018-07" db="EMBL/GenBank/DDBJ databases">
        <title>Motiliproteus coralliicola sp. nov., a bacterium isolated from Coral.</title>
        <authorList>
            <person name="Wang G."/>
        </authorList>
    </citation>
    <scope>NUCLEOTIDE SEQUENCE [LARGE SCALE GENOMIC DNA]</scope>
    <source>
        <strain evidence="1 2">C34</strain>
    </source>
</reference>
<organism evidence="1 2">
    <name type="scientific">Motiliproteus coralliicola</name>
    <dbReference type="NCBI Taxonomy" id="2283196"/>
    <lineage>
        <taxon>Bacteria</taxon>
        <taxon>Pseudomonadati</taxon>
        <taxon>Pseudomonadota</taxon>
        <taxon>Gammaproteobacteria</taxon>
        <taxon>Oceanospirillales</taxon>
        <taxon>Oceanospirillaceae</taxon>
        <taxon>Motiliproteus</taxon>
    </lineage>
</organism>
<proteinExistence type="predicted"/>
<dbReference type="EMBL" id="QQOH01000001">
    <property type="protein sequence ID" value="RDE25128.1"/>
    <property type="molecule type" value="Genomic_DNA"/>
</dbReference>
<evidence type="ECO:0000313" key="1">
    <source>
        <dbReference type="EMBL" id="RDE25128.1"/>
    </source>
</evidence>
<dbReference type="Proteomes" id="UP000253769">
    <property type="component" value="Unassembled WGS sequence"/>
</dbReference>
<dbReference type="InterPro" id="IPR056209">
    <property type="entry name" value="SU10_adaptor"/>
</dbReference>
<dbReference type="Pfam" id="PF24175">
    <property type="entry name" value="SU10_adaptor"/>
    <property type="match status" value="1"/>
</dbReference>
<sequence>MTTAGALIEKIRHILRDPSGVRWQEPELLSHLSAAQLLIATLAPESASKVTEVTLVAGAEQTLPADGRSFVRGLRLPTGAFVRQVEKRILDEAFPNWQAESESAAIKHTMIAPKRKMFYVYPPAVADTKLVVEYLAVPSALNASSALLSIADEYADAAVHYALFLAFTKDSDDPGQLARGEVHKGLFTSSLNGAAGAEVALHEAVENE</sequence>
<gene>
    <name evidence="1" type="ORF">DV711_06110</name>
</gene>